<dbReference type="InterPro" id="IPR029058">
    <property type="entry name" value="AB_hydrolase_fold"/>
</dbReference>
<dbReference type="Proteomes" id="UP000007947">
    <property type="component" value="Chromosome"/>
</dbReference>
<dbReference type="InterPro" id="IPR001031">
    <property type="entry name" value="Thioesterase"/>
</dbReference>
<dbReference type="STRING" id="1032480.MLP_02620"/>
<proteinExistence type="inferred from homology"/>
<dbReference type="Pfam" id="PF00975">
    <property type="entry name" value="Thioesterase"/>
    <property type="match status" value="1"/>
</dbReference>
<evidence type="ECO:0000256" key="1">
    <source>
        <dbReference type="ARBA" id="ARBA00007169"/>
    </source>
</evidence>
<keyword evidence="4" id="KW-1185">Reference proteome</keyword>
<evidence type="ECO:0000313" key="3">
    <source>
        <dbReference type="EMBL" id="BAK33276.1"/>
    </source>
</evidence>
<dbReference type="SUPFAM" id="SSF53474">
    <property type="entry name" value="alpha/beta-Hydrolases"/>
    <property type="match status" value="1"/>
</dbReference>
<dbReference type="PANTHER" id="PTHR11487:SF0">
    <property type="entry name" value="S-ACYL FATTY ACID SYNTHASE THIOESTERASE, MEDIUM CHAIN"/>
    <property type="match status" value="1"/>
</dbReference>
<comment type="similarity">
    <text evidence="1">Belongs to the thioesterase family.</text>
</comment>
<dbReference type="HOGENOM" id="CLU_070456_1_2_11"/>
<name>F5XHY1_MICPN</name>
<gene>
    <name evidence="3" type="ordered locus">MLP_02620</name>
</gene>
<evidence type="ECO:0000313" key="4">
    <source>
        <dbReference type="Proteomes" id="UP000007947"/>
    </source>
</evidence>
<dbReference type="GO" id="GO:0008610">
    <property type="term" value="P:lipid biosynthetic process"/>
    <property type="evidence" value="ECO:0007669"/>
    <property type="project" value="TreeGrafter"/>
</dbReference>
<accession>F5XHY1</accession>
<dbReference type="eggNOG" id="COG3208">
    <property type="taxonomic scope" value="Bacteria"/>
</dbReference>
<dbReference type="AlphaFoldDB" id="F5XHY1"/>
<dbReference type="Gene3D" id="3.40.50.1820">
    <property type="entry name" value="alpha/beta hydrolase"/>
    <property type="match status" value="1"/>
</dbReference>
<dbReference type="InterPro" id="IPR012223">
    <property type="entry name" value="TEII"/>
</dbReference>
<sequence>MFPYLGGFGASFNGLVGHLSGNWDVWTVNPPGHGPSNLAAHRRLGPLVRCYLDALREILLPGAVFFGHSMGGIVAYHVLLAMADRPEFWHRQPGDLVLSASCAPRDLSVAGHAASSEQDLLRHLSGFGAIPTEVASDPALVSYFLPAFRADYQVLEEAKRQPAGRLDVSTRLVLGEHDHHTPEGTASAWQDYLARPLRTHVLEGEGHMFVRHAFGPLDAIVNDV</sequence>
<reference evidence="3 4" key="1">
    <citation type="submission" date="2011-05" db="EMBL/GenBank/DDBJ databases">
        <title>Whole genome sequence of Microlunatus phosphovorus NM-1.</title>
        <authorList>
            <person name="Hosoyama A."/>
            <person name="Sasaki K."/>
            <person name="Harada T."/>
            <person name="Igarashi R."/>
            <person name="Kawakoshi A."/>
            <person name="Sasagawa M."/>
            <person name="Fukada J."/>
            <person name="Nakamura S."/>
            <person name="Katano Y."/>
            <person name="Hanada S."/>
            <person name="Kamagata Y."/>
            <person name="Nakamura N."/>
            <person name="Yamazaki S."/>
            <person name="Fujita N."/>
        </authorList>
    </citation>
    <scope>NUCLEOTIDE SEQUENCE [LARGE SCALE GENOMIC DNA]</scope>
    <source>
        <strain evidence="4">ATCC 700054 / DSM 10555 / JCM 9379 / NBRC 101784 / NCIMB 13414 / VKM Ac-1990 / NM-1</strain>
    </source>
</reference>
<organism evidence="3 4">
    <name type="scientific">Microlunatus phosphovorus (strain ATCC 700054 / DSM 10555 / JCM 9379 / NBRC 101784 / NCIMB 13414 / VKM Ac-1990 / NM-1)</name>
    <dbReference type="NCBI Taxonomy" id="1032480"/>
    <lineage>
        <taxon>Bacteria</taxon>
        <taxon>Bacillati</taxon>
        <taxon>Actinomycetota</taxon>
        <taxon>Actinomycetes</taxon>
        <taxon>Propionibacteriales</taxon>
        <taxon>Propionibacteriaceae</taxon>
        <taxon>Microlunatus</taxon>
    </lineage>
</organism>
<protein>
    <submittedName>
        <fullName evidence="3">Putative thioesterase</fullName>
    </submittedName>
</protein>
<dbReference type="KEGG" id="mph:MLP_02620"/>
<feature type="domain" description="Thioesterase" evidence="2">
    <location>
        <begin position="1"/>
        <end position="209"/>
    </location>
</feature>
<dbReference type="EMBL" id="AP012204">
    <property type="protein sequence ID" value="BAK33276.1"/>
    <property type="molecule type" value="Genomic_DNA"/>
</dbReference>
<evidence type="ECO:0000259" key="2">
    <source>
        <dbReference type="Pfam" id="PF00975"/>
    </source>
</evidence>
<dbReference type="PANTHER" id="PTHR11487">
    <property type="entry name" value="THIOESTERASE"/>
    <property type="match status" value="1"/>
</dbReference>